<protein>
    <submittedName>
        <fullName evidence="4">Patatin-like phospholipase</fullName>
    </submittedName>
</protein>
<feature type="active site" description="Nucleophile" evidence="2">
    <location>
        <position position="101"/>
    </location>
</feature>
<dbReference type="RefSeq" id="YP_010841703.1">
    <property type="nucleotide sequence ID" value="NC_079139.1"/>
</dbReference>
<dbReference type="PANTHER" id="PTHR46394">
    <property type="entry name" value="ANNEXIN"/>
    <property type="match status" value="1"/>
</dbReference>
<name>A0ABM7NSF1_9VIRU</name>
<dbReference type="SUPFAM" id="SSF52151">
    <property type="entry name" value="FabD/lysophospholipase-like"/>
    <property type="match status" value="1"/>
</dbReference>
<dbReference type="CDD" id="cd07207">
    <property type="entry name" value="Pat_ExoU_VipD_like"/>
    <property type="match status" value="1"/>
</dbReference>
<keyword evidence="5" id="KW-1185">Reference proteome</keyword>
<keyword evidence="2" id="KW-0378">Hydrolase</keyword>
<dbReference type="PROSITE" id="PS51635">
    <property type="entry name" value="PNPLA"/>
    <property type="match status" value="1"/>
</dbReference>
<dbReference type="InterPro" id="IPR052580">
    <property type="entry name" value="Lipid_Hydrolase"/>
</dbReference>
<evidence type="ECO:0000259" key="3">
    <source>
        <dbReference type="PROSITE" id="PS51635"/>
    </source>
</evidence>
<dbReference type="GeneID" id="80558300"/>
<dbReference type="EMBL" id="AP024483">
    <property type="protein sequence ID" value="BCS83095.1"/>
    <property type="molecule type" value="Genomic_DNA"/>
</dbReference>
<keyword evidence="1 2" id="KW-0443">Lipid metabolism</keyword>
<feature type="active site" description="Proton acceptor" evidence="2">
    <location>
        <position position="232"/>
    </location>
</feature>
<comment type="caution">
    <text evidence="2">Lacks conserved residue(s) required for the propagation of feature annotation.</text>
</comment>
<dbReference type="InterPro" id="IPR016035">
    <property type="entry name" value="Acyl_Trfase/lysoPLipase"/>
</dbReference>
<dbReference type="InterPro" id="IPR002641">
    <property type="entry name" value="PNPLA_dom"/>
</dbReference>
<sequence>MSNNVKKIKIEPDYDCSSDEELVDDCSSDEELIDDLLVDTDDLVKKYCGNGPLKIKKKYQYTNLVLSGGSIRGISHIGAIQKMIDENLIDLSKIKAIAGASAGAVFGLFFVLGFDTNDIWSLILNIDTNKIINPNLLLILEKCGIEQGNIIYNYFEDILVAKTGIKHINFKQLYEITKIEFTVVGSCLTTKETIYFNHKNTPNFKVSVAIRISISMPVFFVPVEINKKKYIDGAILDNYPMSLFEDDLENTLGILICDDNNTVYNCFEEYFLAIINLFMHNYYRKTSDQYVNNTIYVNKSPDNVFVFNFNLDDQTKHNIYNCGIEAANNFIQKLYE</sequence>
<accession>A0ABM7NSF1</accession>
<evidence type="ECO:0000256" key="2">
    <source>
        <dbReference type="PROSITE-ProRule" id="PRU01161"/>
    </source>
</evidence>
<dbReference type="PANTHER" id="PTHR46394:SF1">
    <property type="entry name" value="PNPLA DOMAIN-CONTAINING PROTEIN"/>
    <property type="match status" value="1"/>
</dbReference>
<dbReference type="Gene3D" id="3.40.1090.10">
    <property type="entry name" value="Cytosolic phospholipase A2 catalytic domain"/>
    <property type="match status" value="2"/>
</dbReference>
<feature type="short sequence motif" description="GXSXG" evidence="2">
    <location>
        <begin position="99"/>
        <end position="103"/>
    </location>
</feature>
<evidence type="ECO:0000256" key="1">
    <source>
        <dbReference type="ARBA" id="ARBA00023098"/>
    </source>
</evidence>
<reference evidence="4 5" key="1">
    <citation type="submission" date="2021-02" db="EMBL/GenBank/DDBJ databases">
        <title>Cotonvirus japonicus, which uses Golgi apparatus of host cells for its virion factory, phylogenetically links tailed tupanvirus and icosahedral mimivirus.</title>
        <authorList>
            <person name="Takahashi H."/>
            <person name="Fukaya S."/>
            <person name="Song C."/>
            <person name="Murata K."/>
            <person name="Takemura M."/>
        </authorList>
    </citation>
    <scope>NUCLEOTIDE SEQUENCE [LARGE SCALE GENOMIC DNA]</scope>
</reference>
<evidence type="ECO:0000313" key="5">
    <source>
        <dbReference type="Proteomes" id="UP001321479"/>
    </source>
</evidence>
<proteinExistence type="predicted"/>
<keyword evidence="2" id="KW-0442">Lipid degradation</keyword>
<dbReference type="Pfam" id="PF01734">
    <property type="entry name" value="Patatin"/>
    <property type="match status" value="1"/>
</dbReference>
<feature type="domain" description="PNPLA" evidence="3">
    <location>
        <begin position="64"/>
        <end position="245"/>
    </location>
</feature>
<feature type="short sequence motif" description="DGA/G" evidence="2">
    <location>
        <begin position="232"/>
        <end position="234"/>
    </location>
</feature>
<organism evidence="4 5">
    <name type="scientific">Cotonvirus japonicus</name>
    <dbReference type="NCBI Taxonomy" id="2811091"/>
    <lineage>
        <taxon>Viruses</taxon>
        <taxon>Varidnaviria</taxon>
        <taxon>Bamfordvirae</taxon>
        <taxon>Nucleocytoviricota</taxon>
        <taxon>Megaviricetes</taxon>
        <taxon>Imitervirales</taxon>
        <taxon>Mimiviridae</taxon>
        <taxon>Megamimivirinae</taxon>
        <taxon>Cotonvirus</taxon>
        <taxon>Cotonvirus japonicum</taxon>
    </lineage>
</organism>
<evidence type="ECO:0000313" key="4">
    <source>
        <dbReference type="EMBL" id="BCS83095.1"/>
    </source>
</evidence>
<dbReference type="Proteomes" id="UP001321479">
    <property type="component" value="Segment"/>
</dbReference>